<dbReference type="AlphaFoldDB" id="A0A0A8Z493"/>
<name>A0A0A8Z493_ARUDO</name>
<protein>
    <submittedName>
        <fullName evidence="1">Uncharacterized protein</fullName>
    </submittedName>
</protein>
<reference evidence="1" key="1">
    <citation type="submission" date="2014-09" db="EMBL/GenBank/DDBJ databases">
        <authorList>
            <person name="Magalhaes I.L.F."/>
            <person name="Oliveira U."/>
            <person name="Santos F.R."/>
            <person name="Vidigal T.H.D.A."/>
            <person name="Brescovit A.D."/>
            <person name="Santos A.J."/>
        </authorList>
    </citation>
    <scope>NUCLEOTIDE SEQUENCE</scope>
    <source>
        <tissue evidence="1">Shoot tissue taken approximately 20 cm above the soil surface</tissue>
    </source>
</reference>
<dbReference type="EMBL" id="GBRH01268238">
    <property type="protein sequence ID" value="JAD29657.1"/>
    <property type="molecule type" value="Transcribed_RNA"/>
</dbReference>
<reference evidence="1" key="2">
    <citation type="journal article" date="2015" name="Data Brief">
        <title>Shoot transcriptome of the giant reed, Arundo donax.</title>
        <authorList>
            <person name="Barrero R.A."/>
            <person name="Guerrero F.D."/>
            <person name="Moolhuijzen P."/>
            <person name="Goolsby J.A."/>
            <person name="Tidwell J."/>
            <person name="Bellgard S.E."/>
            <person name="Bellgard M.I."/>
        </authorList>
    </citation>
    <scope>NUCLEOTIDE SEQUENCE</scope>
    <source>
        <tissue evidence="1">Shoot tissue taken approximately 20 cm above the soil surface</tissue>
    </source>
</reference>
<accession>A0A0A8Z493</accession>
<organism evidence="1">
    <name type="scientific">Arundo donax</name>
    <name type="common">Giant reed</name>
    <name type="synonym">Donax arundinaceus</name>
    <dbReference type="NCBI Taxonomy" id="35708"/>
    <lineage>
        <taxon>Eukaryota</taxon>
        <taxon>Viridiplantae</taxon>
        <taxon>Streptophyta</taxon>
        <taxon>Embryophyta</taxon>
        <taxon>Tracheophyta</taxon>
        <taxon>Spermatophyta</taxon>
        <taxon>Magnoliopsida</taxon>
        <taxon>Liliopsida</taxon>
        <taxon>Poales</taxon>
        <taxon>Poaceae</taxon>
        <taxon>PACMAD clade</taxon>
        <taxon>Arundinoideae</taxon>
        <taxon>Arundineae</taxon>
        <taxon>Arundo</taxon>
    </lineage>
</organism>
<evidence type="ECO:0000313" key="1">
    <source>
        <dbReference type="EMBL" id="JAD29657.1"/>
    </source>
</evidence>
<sequence>MIPMRLASQNGSLREYLFGNSIG</sequence>
<proteinExistence type="predicted"/>